<dbReference type="GO" id="GO:0005829">
    <property type="term" value="C:cytosol"/>
    <property type="evidence" value="ECO:0007669"/>
    <property type="project" value="TreeGrafter"/>
</dbReference>
<name>A0A2P9AW95_9HYPH</name>
<dbReference type="PANTHER" id="PTHR43364">
    <property type="entry name" value="NADH-SPECIFIC METHYLGLYOXAL REDUCTASE-RELATED"/>
    <property type="match status" value="1"/>
</dbReference>
<dbReference type="SUPFAM" id="SSF51430">
    <property type="entry name" value="NAD(P)-linked oxidoreductase"/>
    <property type="match status" value="1"/>
</dbReference>
<dbReference type="InterPro" id="IPR050523">
    <property type="entry name" value="AKR_Detox_Biosynth"/>
</dbReference>
<dbReference type="Proteomes" id="UP000245698">
    <property type="component" value="Unassembled WGS sequence"/>
</dbReference>
<dbReference type="RefSeq" id="WP_244603109.1">
    <property type="nucleotide sequence ID" value="NZ_FUIG01000092.1"/>
</dbReference>
<keyword evidence="4" id="KW-1185">Reference proteome</keyword>
<dbReference type="InterPro" id="IPR023210">
    <property type="entry name" value="NADP_OxRdtase_dom"/>
</dbReference>
<evidence type="ECO:0000313" key="3">
    <source>
        <dbReference type="EMBL" id="SJM35453.1"/>
    </source>
</evidence>
<keyword evidence="1" id="KW-0560">Oxidoreductase</keyword>
<evidence type="ECO:0000256" key="1">
    <source>
        <dbReference type="ARBA" id="ARBA00023002"/>
    </source>
</evidence>
<dbReference type="AlphaFoldDB" id="A0A2P9AW95"/>
<dbReference type="EMBL" id="FUIG01000092">
    <property type="protein sequence ID" value="SJM35453.1"/>
    <property type="molecule type" value="Genomic_DNA"/>
</dbReference>
<evidence type="ECO:0000313" key="4">
    <source>
        <dbReference type="Proteomes" id="UP000245698"/>
    </source>
</evidence>
<gene>
    <name evidence="3" type="ORF">BQ8482_80087</name>
</gene>
<sequence>MTSLDTYRLLGRSGLRVSPISLGTMTFGEDWVWGADENEARRIFDLYVDRGGNFVDTSVNYTDGASERILGRFIKERRERIVLATKFTMARHPGDPNSGGNHRLNMVRPLEQSLRQLDTDHIDLFYLHGWDLTTQPDEVMRGLDDPPNPPRLVYRQLGRASSPRPVTSPSIRSRLQRLFAPSRRTSERHHRRWRSHGYSQKPAVISPVMGARTFAQAEDNLAAIDVALSPKYLDRLDRASAPDPIFPSRFVRRPMVQQLIFGGASVARYER</sequence>
<reference evidence="4" key="1">
    <citation type="submission" date="2016-12" db="EMBL/GenBank/DDBJ databases">
        <authorList>
            <person name="Brunel B."/>
        </authorList>
    </citation>
    <scope>NUCLEOTIDE SEQUENCE [LARGE SCALE GENOMIC DNA]</scope>
</reference>
<protein>
    <recommendedName>
        <fullName evidence="2">NADP-dependent oxidoreductase domain-containing protein</fullName>
    </recommendedName>
</protein>
<proteinExistence type="predicted"/>
<organism evidence="3 4">
    <name type="scientific">Mesorhizobium delmotii</name>
    <dbReference type="NCBI Taxonomy" id="1631247"/>
    <lineage>
        <taxon>Bacteria</taxon>
        <taxon>Pseudomonadati</taxon>
        <taxon>Pseudomonadota</taxon>
        <taxon>Alphaproteobacteria</taxon>
        <taxon>Hyphomicrobiales</taxon>
        <taxon>Phyllobacteriaceae</taxon>
        <taxon>Mesorhizobium</taxon>
    </lineage>
</organism>
<dbReference type="Pfam" id="PF00248">
    <property type="entry name" value="Aldo_ket_red"/>
    <property type="match status" value="1"/>
</dbReference>
<dbReference type="PANTHER" id="PTHR43364:SF4">
    <property type="entry name" value="NAD(P)-LINKED OXIDOREDUCTASE SUPERFAMILY PROTEIN"/>
    <property type="match status" value="1"/>
</dbReference>
<dbReference type="GO" id="GO:0016491">
    <property type="term" value="F:oxidoreductase activity"/>
    <property type="evidence" value="ECO:0007669"/>
    <property type="project" value="UniProtKB-KW"/>
</dbReference>
<evidence type="ECO:0000259" key="2">
    <source>
        <dbReference type="Pfam" id="PF00248"/>
    </source>
</evidence>
<dbReference type="Gene3D" id="3.20.20.100">
    <property type="entry name" value="NADP-dependent oxidoreductase domain"/>
    <property type="match status" value="2"/>
</dbReference>
<dbReference type="InterPro" id="IPR036812">
    <property type="entry name" value="NAD(P)_OxRdtase_dom_sf"/>
</dbReference>
<feature type="domain" description="NADP-dependent oxidoreductase" evidence="2">
    <location>
        <begin position="19"/>
        <end position="145"/>
    </location>
</feature>
<accession>A0A2P9AW95</accession>